<comment type="caution">
    <text evidence="1">The sequence shown here is derived from an EMBL/GenBank/DDBJ whole genome shotgun (WGS) entry which is preliminary data.</text>
</comment>
<name>A0A5B1CFR9_9BACT</name>
<dbReference type="EMBL" id="VRLW01000001">
    <property type="protein sequence ID" value="KAA1259051.1"/>
    <property type="molecule type" value="Genomic_DNA"/>
</dbReference>
<dbReference type="AlphaFoldDB" id="A0A5B1CFR9"/>
<evidence type="ECO:0000313" key="2">
    <source>
        <dbReference type="Proteomes" id="UP000322699"/>
    </source>
</evidence>
<evidence type="ECO:0000313" key="1">
    <source>
        <dbReference type="EMBL" id="KAA1259051.1"/>
    </source>
</evidence>
<proteinExistence type="predicted"/>
<organism evidence="1 2">
    <name type="scientific">Rubripirellula obstinata</name>
    <dbReference type="NCBI Taxonomy" id="406547"/>
    <lineage>
        <taxon>Bacteria</taxon>
        <taxon>Pseudomonadati</taxon>
        <taxon>Planctomycetota</taxon>
        <taxon>Planctomycetia</taxon>
        <taxon>Pirellulales</taxon>
        <taxon>Pirellulaceae</taxon>
        <taxon>Rubripirellula</taxon>
    </lineage>
</organism>
<reference evidence="1 2" key="1">
    <citation type="submission" date="2019-08" db="EMBL/GenBank/DDBJ databases">
        <title>Deep-cultivation of Planctomycetes and their phenomic and genomic characterization uncovers novel biology.</title>
        <authorList>
            <person name="Wiegand S."/>
            <person name="Jogler M."/>
            <person name="Boedeker C."/>
            <person name="Pinto D."/>
            <person name="Vollmers J."/>
            <person name="Rivas-Marin E."/>
            <person name="Kohn T."/>
            <person name="Peeters S.H."/>
            <person name="Heuer A."/>
            <person name="Rast P."/>
            <person name="Oberbeckmann S."/>
            <person name="Bunk B."/>
            <person name="Jeske O."/>
            <person name="Meyerdierks A."/>
            <person name="Storesund J.E."/>
            <person name="Kallscheuer N."/>
            <person name="Luecker S."/>
            <person name="Lage O.M."/>
            <person name="Pohl T."/>
            <person name="Merkel B.J."/>
            <person name="Hornburger P."/>
            <person name="Mueller R.-W."/>
            <person name="Bruemmer F."/>
            <person name="Labrenz M."/>
            <person name="Spormann A.M."/>
            <person name="Op Den Camp H."/>
            <person name="Overmann J."/>
            <person name="Amann R."/>
            <person name="Jetten M.S.M."/>
            <person name="Mascher T."/>
            <person name="Medema M.H."/>
            <person name="Devos D.P."/>
            <person name="Kaster A.-K."/>
            <person name="Ovreas L."/>
            <person name="Rohde M."/>
            <person name="Galperin M.Y."/>
            <person name="Jogler C."/>
        </authorList>
    </citation>
    <scope>NUCLEOTIDE SEQUENCE [LARGE SCALE GENOMIC DNA]</scope>
    <source>
        <strain evidence="1 2">LF1</strain>
    </source>
</reference>
<gene>
    <name evidence="1" type="ORF">LF1_15770</name>
</gene>
<sequence>MVAVSDNDQRAFLLATRRDCQRQGGRSTGVSIGDPFADRIDPQPRASQSGSGQQSVNRFAAGRKRLFLSAVIRRCRDAVNSATQLLQQLFVLRCRRFGGCRFPWLGLCFDRLRLCPKLRCRSFRHHGFCYRSCYRCCCCCSCRCCSCPYRGKKPKCLLNGH</sequence>
<accession>A0A5B1CFR9</accession>
<dbReference type="Proteomes" id="UP000322699">
    <property type="component" value="Unassembled WGS sequence"/>
</dbReference>
<protein>
    <submittedName>
        <fullName evidence="1">Uncharacterized protein</fullName>
    </submittedName>
</protein>
<keyword evidence="2" id="KW-1185">Reference proteome</keyword>